<dbReference type="Proteomes" id="UP000605970">
    <property type="component" value="Unassembled WGS sequence"/>
</dbReference>
<accession>A0A8S9ZHT5</accession>
<comment type="caution">
    <text evidence="2">The sequence shown here is derived from an EMBL/GenBank/DDBJ whole genome shotgun (WGS) entry which is preliminary data.</text>
</comment>
<gene>
    <name evidence="2" type="ORF">Mgra_00007777</name>
</gene>
<dbReference type="PANTHER" id="PTHR15286:SF6">
    <property type="entry name" value="GH01133P"/>
    <property type="match status" value="1"/>
</dbReference>
<keyword evidence="3" id="KW-1185">Reference proteome</keyword>
<keyword evidence="1" id="KW-0175">Coiled coil</keyword>
<dbReference type="OrthoDB" id="10051571at2759"/>
<sequence length="304" mass="34945">MDLIVYTADGSVQSVSGVNESTTCAQIVYALAHARQQKGRFTLIARLNGSSSQDHRFAPNERPYEFVMKCYEQGLQPEFELLMFDPESHKCDHDEHSQNHALNSSNIPSIGSLKDSSLSYSVDYCRVRPTPPDYNVFMVERCNSLRRCNLVTQKTHTPLTFLNIPNFCLHDLYIHKFEFAQLEALIEIQERTLAAQKTELVRVELTLLDSKERELIQLRKQHNNLLTVLDSLHKSEWQKCVDSESTEAERLNTAIAAMRTAIAEKMREFNEALSLKTTLERQLLNENSVFKLEEKQNFSSNNNE</sequence>
<dbReference type="EMBL" id="JABEBT010000092">
    <property type="protein sequence ID" value="KAF7632845.1"/>
    <property type="molecule type" value="Genomic_DNA"/>
</dbReference>
<dbReference type="AlphaFoldDB" id="A0A8S9ZHT5"/>
<evidence type="ECO:0000313" key="2">
    <source>
        <dbReference type="EMBL" id="KAF7632845.1"/>
    </source>
</evidence>
<dbReference type="PANTHER" id="PTHR15286">
    <property type="entry name" value="RAS-ASSOCIATING DOMAIN CONTAINING PROTEIN"/>
    <property type="match status" value="1"/>
</dbReference>
<dbReference type="InterPro" id="IPR029071">
    <property type="entry name" value="Ubiquitin-like_domsf"/>
</dbReference>
<reference evidence="2" key="1">
    <citation type="journal article" date="2020" name="Ecol. Evol.">
        <title>Genome structure and content of the rice root-knot nematode (Meloidogyne graminicola).</title>
        <authorList>
            <person name="Phan N.T."/>
            <person name="Danchin E.G.J."/>
            <person name="Klopp C."/>
            <person name="Perfus-Barbeoch L."/>
            <person name="Kozlowski D.K."/>
            <person name="Koutsovoulos G.D."/>
            <person name="Lopez-Roques C."/>
            <person name="Bouchez O."/>
            <person name="Zahm M."/>
            <person name="Besnard G."/>
            <person name="Bellafiore S."/>
        </authorList>
    </citation>
    <scope>NUCLEOTIDE SEQUENCE</scope>
    <source>
        <strain evidence="2">VN-18</strain>
    </source>
</reference>
<protein>
    <recommendedName>
        <fullName evidence="4">Ras-associating domain-containing protein</fullName>
    </recommendedName>
</protein>
<dbReference type="InterPro" id="IPR033593">
    <property type="entry name" value="N-RASSF"/>
</dbReference>
<evidence type="ECO:0000256" key="1">
    <source>
        <dbReference type="SAM" id="Coils"/>
    </source>
</evidence>
<organism evidence="2 3">
    <name type="scientific">Meloidogyne graminicola</name>
    <dbReference type="NCBI Taxonomy" id="189291"/>
    <lineage>
        <taxon>Eukaryota</taxon>
        <taxon>Metazoa</taxon>
        <taxon>Ecdysozoa</taxon>
        <taxon>Nematoda</taxon>
        <taxon>Chromadorea</taxon>
        <taxon>Rhabditida</taxon>
        <taxon>Tylenchina</taxon>
        <taxon>Tylenchomorpha</taxon>
        <taxon>Tylenchoidea</taxon>
        <taxon>Meloidogynidae</taxon>
        <taxon>Meloidogyninae</taxon>
        <taxon>Meloidogyne</taxon>
    </lineage>
</organism>
<feature type="coiled-coil region" evidence="1">
    <location>
        <begin position="179"/>
        <end position="268"/>
    </location>
</feature>
<dbReference type="SUPFAM" id="SSF54236">
    <property type="entry name" value="Ubiquitin-like"/>
    <property type="match status" value="1"/>
</dbReference>
<evidence type="ECO:0008006" key="4">
    <source>
        <dbReference type="Google" id="ProtNLM"/>
    </source>
</evidence>
<name>A0A8S9ZHT5_9BILA</name>
<proteinExistence type="predicted"/>
<dbReference type="Gene3D" id="3.10.20.90">
    <property type="entry name" value="Phosphatidylinositol 3-kinase Catalytic Subunit, Chain A, domain 1"/>
    <property type="match status" value="1"/>
</dbReference>
<evidence type="ECO:0000313" key="3">
    <source>
        <dbReference type="Proteomes" id="UP000605970"/>
    </source>
</evidence>